<reference evidence="1" key="1">
    <citation type="submission" date="2018-05" db="EMBL/GenBank/DDBJ databases">
        <title>Genome Assembly Of Bacteriophage Specific To Escherichia coli 0157:H7.</title>
        <authorList>
            <person name="Mohd Tawfid M.H.A."/>
            <person name="Mohamad Zawawi N.A."/>
            <person name="Mat Arip Y."/>
        </authorList>
    </citation>
    <scope>NUCLEOTIDE SEQUENCE [LARGE SCALE GENOMIC DNA]</scope>
</reference>
<accession>A0A2Z4QCL9</accession>
<evidence type="ECO:0000313" key="1">
    <source>
        <dbReference type="EMBL" id="AWY08012.1"/>
    </source>
</evidence>
<sequence>MSHNLQNVVEAEREREALVYNELLATFLALHSYEQEDYTDYVKSVEKAVYNHHC</sequence>
<keyword evidence="2" id="KW-1185">Reference proteome</keyword>
<evidence type="ECO:0000313" key="2">
    <source>
        <dbReference type="Proteomes" id="UP000251525"/>
    </source>
</evidence>
<dbReference type="EMBL" id="MH359124">
    <property type="protein sequence ID" value="AWY08012.1"/>
    <property type="molecule type" value="Genomic_DNA"/>
</dbReference>
<dbReference type="Proteomes" id="UP000251525">
    <property type="component" value="Segment"/>
</dbReference>
<reference evidence="1" key="2">
    <citation type="submission" date="2018-05" db="EMBL/GenBank/DDBJ databases">
        <title>Isolation and characterization of bacteriophage from raw sewage specific for Eschericia coli 0157:H7.</title>
        <authorList>
            <person name="Juharul Zaman S.F."/>
            <person name="Mat Arip Y."/>
            <person name="Mohamad Zawawi N.A."/>
        </authorList>
    </citation>
    <scope>NUCLEOTIDE SEQUENCE [LARGE SCALE GENOMIC DNA]</scope>
</reference>
<dbReference type="GeneID" id="65114115"/>
<dbReference type="KEGG" id="vg:65114115"/>
<dbReference type="RefSeq" id="YP_010096460.1">
    <property type="nucleotide sequence ID" value="NC_055749.1"/>
</dbReference>
<protein>
    <submittedName>
        <fullName evidence="1">Uncharacterized protein</fullName>
    </submittedName>
</protein>
<organism evidence="1 2">
    <name type="scientific">Escherichia phage SF</name>
    <dbReference type="NCBI Taxonomy" id="2234080"/>
    <lineage>
        <taxon>Viruses</taxon>
        <taxon>Duplodnaviria</taxon>
        <taxon>Heunggongvirae</taxon>
        <taxon>Uroviricota</taxon>
        <taxon>Caudoviricetes</taxon>
        <taxon>Pantevenvirales</taxon>
        <taxon>Straboviridae</taxon>
        <taxon>Tevenvirinae</taxon>
        <taxon>Mosigvirus</taxon>
        <taxon>Mosigvirus sf</taxon>
    </lineage>
</organism>
<proteinExistence type="predicted"/>
<name>A0A2Z4QCL9_9CAUD</name>